<gene>
    <name evidence="6" type="ORF">GCM10009682_45030</name>
</gene>
<dbReference type="InterPro" id="IPR009057">
    <property type="entry name" value="Homeodomain-like_sf"/>
</dbReference>
<organism evidence="6 7">
    <name type="scientific">Luedemannella flava</name>
    <dbReference type="NCBI Taxonomy" id="349316"/>
    <lineage>
        <taxon>Bacteria</taxon>
        <taxon>Bacillati</taxon>
        <taxon>Actinomycetota</taxon>
        <taxon>Actinomycetes</taxon>
        <taxon>Micromonosporales</taxon>
        <taxon>Micromonosporaceae</taxon>
        <taxon>Luedemannella</taxon>
    </lineage>
</organism>
<keyword evidence="1" id="KW-0805">Transcription regulation</keyword>
<evidence type="ECO:0000256" key="4">
    <source>
        <dbReference type="PROSITE-ProRule" id="PRU00335"/>
    </source>
</evidence>
<dbReference type="SUPFAM" id="SSF48498">
    <property type="entry name" value="Tetracyclin repressor-like, C-terminal domain"/>
    <property type="match status" value="1"/>
</dbReference>
<dbReference type="Pfam" id="PF00440">
    <property type="entry name" value="TetR_N"/>
    <property type="match status" value="1"/>
</dbReference>
<dbReference type="Pfam" id="PF16859">
    <property type="entry name" value="TetR_C_11"/>
    <property type="match status" value="1"/>
</dbReference>
<proteinExistence type="predicted"/>
<dbReference type="EMBL" id="BAAALT010000164">
    <property type="protein sequence ID" value="GAA1819468.1"/>
    <property type="molecule type" value="Genomic_DNA"/>
</dbReference>
<keyword evidence="3" id="KW-0804">Transcription</keyword>
<dbReference type="PANTHER" id="PTHR30055">
    <property type="entry name" value="HTH-TYPE TRANSCRIPTIONAL REGULATOR RUTR"/>
    <property type="match status" value="1"/>
</dbReference>
<dbReference type="InterPro" id="IPR001647">
    <property type="entry name" value="HTH_TetR"/>
</dbReference>
<evidence type="ECO:0000256" key="3">
    <source>
        <dbReference type="ARBA" id="ARBA00023163"/>
    </source>
</evidence>
<dbReference type="Gene3D" id="1.10.357.10">
    <property type="entry name" value="Tetracycline Repressor, domain 2"/>
    <property type="match status" value="1"/>
</dbReference>
<dbReference type="Gene3D" id="1.10.10.60">
    <property type="entry name" value="Homeodomain-like"/>
    <property type="match status" value="1"/>
</dbReference>
<evidence type="ECO:0000256" key="2">
    <source>
        <dbReference type="ARBA" id="ARBA00023125"/>
    </source>
</evidence>
<protein>
    <submittedName>
        <fullName evidence="6">TetR/AcrR family transcriptional regulator</fullName>
    </submittedName>
</protein>
<sequence length="189" mass="20799">METATKPERREAICGAVFELLGEVGYDRMSMDAVAARARASKATIYRSWENKPELVMEALTQRFGGTPEAPDTGSLRGDLLSLLTAACTVANGDDGAIVTGLLTAASRNAELARTLHRVLFEMKNAVYETMIARAVERGEVPPTADPTLLHELIHAMMLTRRLWGSELDEEYVTRVVDRILLPVLRQDA</sequence>
<dbReference type="SUPFAM" id="SSF46689">
    <property type="entry name" value="Homeodomain-like"/>
    <property type="match status" value="1"/>
</dbReference>
<feature type="DNA-binding region" description="H-T-H motif" evidence="4">
    <location>
        <begin position="30"/>
        <end position="49"/>
    </location>
</feature>
<name>A0ABN2MBZ1_9ACTN</name>
<dbReference type="InterPro" id="IPR011075">
    <property type="entry name" value="TetR_C"/>
</dbReference>
<evidence type="ECO:0000313" key="7">
    <source>
        <dbReference type="Proteomes" id="UP001500218"/>
    </source>
</evidence>
<evidence type="ECO:0000259" key="5">
    <source>
        <dbReference type="PROSITE" id="PS50977"/>
    </source>
</evidence>
<feature type="domain" description="HTH tetR-type" evidence="5">
    <location>
        <begin position="7"/>
        <end position="67"/>
    </location>
</feature>
<comment type="caution">
    <text evidence="6">The sequence shown here is derived from an EMBL/GenBank/DDBJ whole genome shotgun (WGS) entry which is preliminary data.</text>
</comment>
<dbReference type="InterPro" id="IPR050109">
    <property type="entry name" value="HTH-type_TetR-like_transc_reg"/>
</dbReference>
<keyword evidence="7" id="KW-1185">Reference proteome</keyword>
<dbReference type="InterPro" id="IPR036271">
    <property type="entry name" value="Tet_transcr_reg_TetR-rel_C_sf"/>
</dbReference>
<dbReference type="PROSITE" id="PS50977">
    <property type="entry name" value="HTH_TETR_2"/>
    <property type="match status" value="1"/>
</dbReference>
<evidence type="ECO:0000313" key="6">
    <source>
        <dbReference type="EMBL" id="GAA1819468.1"/>
    </source>
</evidence>
<dbReference type="Proteomes" id="UP001500218">
    <property type="component" value="Unassembled WGS sequence"/>
</dbReference>
<keyword evidence="2 4" id="KW-0238">DNA-binding</keyword>
<reference evidence="6 7" key="1">
    <citation type="journal article" date="2019" name="Int. J. Syst. Evol. Microbiol.">
        <title>The Global Catalogue of Microorganisms (GCM) 10K type strain sequencing project: providing services to taxonomists for standard genome sequencing and annotation.</title>
        <authorList>
            <consortium name="The Broad Institute Genomics Platform"/>
            <consortium name="The Broad Institute Genome Sequencing Center for Infectious Disease"/>
            <person name="Wu L."/>
            <person name="Ma J."/>
        </authorList>
    </citation>
    <scope>NUCLEOTIDE SEQUENCE [LARGE SCALE GENOMIC DNA]</scope>
    <source>
        <strain evidence="6 7">JCM 13250</strain>
    </source>
</reference>
<dbReference type="PRINTS" id="PR00455">
    <property type="entry name" value="HTHTETR"/>
</dbReference>
<dbReference type="PANTHER" id="PTHR30055:SF148">
    <property type="entry name" value="TETR-FAMILY TRANSCRIPTIONAL REGULATOR"/>
    <property type="match status" value="1"/>
</dbReference>
<accession>A0ABN2MBZ1</accession>
<evidence type="ECO:0000256" key="1">
    <source>
        <dbReference type="ARBA" id="ARBA00023015"/>
    </source>
</evidence>